<comment type="caution">
    <text evidence="7">The sequence shown here is derived from an EMBL/GenBank/DDBJ whole genome shotgun (WGS) entry which is preliminary data.</text>
</comment>
<protein>
    <recommendedName>
        <fullName evidence="4">Flagellin</fullName>
    </recommendedName>
</protein>
<dbReference type="Pfam" id="PF01917">
    <property type="entry name" value="Flagellin_arch-type"/>
    <property type="match status" value="2"/>
</dbReference>
<evidence type="ECO:0000256" key="3">
    <source>
        <dbReference type="ARBA" id="ARBA00022440"/>
    </source>
</evidence>
<dbReference type="GO" id="GO:0005198">
    <property type="term" value="F:structural molecule activity"/>
    <property type="evidence" value="ECO:0007669"/>
    <property type="project" value="InterPro"/>
</dbReference>
<evidence type="ECO:0000313" key="8">
    <source>
        <dbReference type="Proteomes" id="UP000011687"/>
    </source>
</evidence>
<reference evidence="7 8" key="1">
    <citation type="journal article" date="2014" name="PLoS Genet.">
        <title>Phylogenetically driven sequencing of extremely halophilic archaea reveals strategies for static and dynamic osmo-response.</title>
        <authorList>
            <person name="Becker E.A."/>
            <person name="Seitzer P.M."/>
            <person name="Tritt A."/>
            <person name="Larsen D."/>
            <person name="Krusor M."/>
            <person name="Yao A.I."/>
            <person name="Wu D."/>
            <person name="Madern D."/>
            <person name="Eisen J.A."/>
            <person name="Darling A.E."/>
            <person name="Facciotti M.T."/>
        </authorList>
    </citation>
    <scope>NUCLEOTIDE SEQUENCE [LARGE SCALE GENOMIC DNA]</scope>
    <source>
        <strain evidence="7 8">ATCC 33799</strain>
    </source>
</reference>
<evidence type="ECO:0000256" key="4">
    <source>
        <dbReference type="RuleBase" id="RU361282"/>
    </source>
</evidence>
<dbReference type="NCBIfam" id="TIGR02537">
    <property type="entry name" value="arch_flag_Nterm"/>
    <property type="match status" value="1"/>
</dbReference>
<accession>M0K8N8</accession>
<keyword evidence="7" id="KW-0282">Flagellum</keyword>
<organism evidence="7 8">
    <name type="scientific">Haloarcula marismortui ATCC 33799</name>
    <dbReference type="NCBI Taxonomy" id="662475"/>
    <lineage>
        <taxon>Archaea</taxon>
        <taxon>Methanobacteriati</taxon>
        <taxon>Methanobacteriota</taxon>
        <taxon>Stenosarchaea group</taxon>
        <taxon>Halobacteria</taxon>
        <taxon>Halobacteriales</taxon>
        <taxon>Haloarculaceae</taxon>
        <taxon>Haloarcula</taxon>
    </lineage>
</organism>
<keyword evidence="6" id="KW-1133">Transmembrane helix</keyword>
<dbReference type="PATRIC" id="fig|662475.6.peg.2288"/>
<comment type="function">
    <text evidence="4">Flagellin is the subunit protein which polymerizes to form the filaments of archaeal flagella.</text>
</comment>
<dbReference type="PANTHER" id="PTHR35903:SF1">
    <property type="entry name" value="FLAGELLIN B1"/>
    <property type="match status" value="1"/>
</dbReference>
<evidence type="ECO:0000256" key="6">
    <source>
        <dbReference type="SAM" id="Phobius"/>
    </source>
</evidence>
<proteinExistence type="inferred from homology"/>
<dbReference type="GO" id="GO:0097589">
    <property type="term" value="C:archaeal-type flagellum"/>
    <property type="evidence" value="ECO:0007669"/>
    <property type="project" value="UniProtKB-SubCell"/>
</dbReference>
<keyword evidence="8" id="KW-1185">Reference proteome</keyword>
<keyword evidence="6" id="KW-0472">Membrane</keyword>
<keyword evidence="7" id="KW-0966">Cell projection</keyword>
<keyword evidence="3 4" id="KW-0974">Archaeal flagellum</keyword>
<dbReference type="AlphaFoldDB" id="M0K8N8"/>
<dbReference type="EMBL" id="AOLS01000062">
    <property type="protein sequence ID" value="EMA16509.1"/>
    <property type="molecule type" value="Genomic_DNA"/>
</dbReference>
<sequence>MFERITNPEDRGQVGIGTLIVFIAMVLVAAIAAGVLINTAGFLQSSAEQTGQESSAQVTNQIQVASKTGTVAGSGESDTILIESVSGNNFAVDSGGTVTVSLLNDADSDGDAAIENSDGNILAVEDGTELELTRTGPSQVEITNTGTGVSITQNTGNALSLEDSGATTDGDEIQLQRTYNDPVNGELTVLSAGIDDATGTSNTISIGIGENTEEYIPLTDGTNSLLVSDGQTLTAATSTTSDAPLEAGGEQLTVNSGDELTFDVTGDSELTVTNEETGSSISFNPFNSALTVDPGGTGSTIAFEAEGTNPSVDSTGKFTGLTDNDFSGTPGTPFLLVNEQYSSGGGGVSEVNIIAIKGSGADQINLEASTITTIGPSGTNTLTYGGTSASQGETFGVQAVQDEDDSLPVMTDADRFRIIIDPGTLETGETMTLELTTESGATTEIRVSVPNTLSGETAVQV</sequence>
<keyword evidence="6" id="KW-0812">Transmembrane</keyword>
<feature type="transmembrane region" description="Helical" evidence="6">
    <location>
        <begin position="12"/>
        <end position="37"/>
    </location>
</feature>
<dbReference type="Proteomes" id="UP000011687">
    <property type="component" value="Unassembled WGS sequence"/>
</dbReference>
<keyword evidence="7" id="KW-0969">Cilium</keyword>
<evidence type="ECO:0000256" key="2">
    <source>
        <dbReference type="ARBA" id="ARBA00010256"/>
    </source>
</evidence>
<evidence type="ECO:0000256" key="5">
    <source>
        <dbReference type="SAM" id="MobiDB-lite"/>
    </source>
</evidence>
<feature type="compositionally biased region" description="Polar residues" evidence="5">
    <location>
        <begin position="135"/>
        <end position="158"/>
    </location>
</feature>
<feature type="region of interest" description="Disordered" evidence="5">
    <location>
        <begin position="134"/>
        <end position="167"/>
    </location>
</feature>
<dbReference type="InterPro" id="IPR013373">
    <property type="entry name" value="Flagellin/pilin_N_arc"/>
</dbReference>
<dbReference type="GO" id="GO:0097588">
    <property type="term" value="P:archaeal or bacterial-type flagellum-dependent cell motility"/>
    <property type="evidence" value="ECO:0007669"/>
    <property type="project" value="InterPro"/>
</dbReference>
<comment type="subcellular location">
    <subcellularLocation>
        <location evidence="1 4">Archaeal flagellum</location>
    </subcellularLocation>
</comment>
<evidence type="ECO:0000313" key="7">
    <source>
        <dbReference type="EMBL" id="EMA16509.1"/>
    </source>
</evidence>
<evidence type="ECO:0000256" key="1">
    <source>
        <dbReference type="ARBA" id="ARBA00004618"/>
    </source>
</evidence>
<dbReference type="PANTHER" id="PTHR35903">
    <property type="entry name" value="FLAGELLIN B1"/>
    <property type="match status" value="1"/>
</dbReference>
<dbReference type="InterPro" id="IPR002774">
    <property type="entry name" value="Flagellin_arc-type"/>
</dbReference>
<gene>
    <name evidence="7" type="ORF">C435_11730</name>
</gene>
<name>M0K8N8_9EURY</name>
<comment type="similarity">
    <text evidence="2 4">Belongs to the archaeal flagellin family.</text>
</comment>